<dbReference type="EMBL" id="JBBJBU010000007">
    <property type="protein sequence ID" value="KAK7204759.1"/>
    <property type="molecule type" value="Genomic_DNA"/>
</dbReference>
<dbReference type="PANTHER" id="PTHR24322">
    <property type="entry name" value="PKSB"/>
    <property type="match status" value="1"/>
</dbReference>
<keyword evidence="4" id="KW-0472">Membrane</keyword>
<keyword evidence="2" id="KW-0560">Oxidoreductase</keyword>
<dbReference type="InterPro" id="IPR036291">
    <property type="entry name" value="NAD(P)-bd_dom_sf"/>
</dbReference>
<comment type="similarity">
    <text evidence="1 3">Belongs to the short-chain dehydrogenases/reductases (SDR) family.</text>
</comment>
<evidence type="ECO:0000256" key="1">
    <source>
        <dbReference type="ARBA" id="ARBA00006484"/>
    </source>
</evidence>
<dbReference type="GeneID" id="90039690"/>
<reference evidence="5 6" key="1">
    <citation type="submission" date="2024-03" db="EMBL/GenBank/DDBJ databases">
        <title>Genome-scale model development and genomic sequencing of the oleaginous clade Lipomyces.</title>
        <authorList>
            <consortium name="Lawrence Berkeley National Laboratory"/>
            <person name="Czajka J.J."/>
            <person name="Han Y."/>
            <person name="Kim J."/>
            <person name="Mondo S.J."/>
            <person name="Hofstad B.A."/>
            <person name="Robles A."/>
            <person name="Haridas S."/>
            <person name="Riley R."/>
            <person name="LaButti K."/>
            <person name="Pangilinan J."/>
            <person name="Andreopoulos W."/>
            <person name="Lipzen A."/>
            <person name="Yan J."/>
            <person name="Wang M."/>
            <person name="Ng V."/>
            <person name="Grigoriev I.V."/>
            <person name="Spatafora J.W."/>
            <person name="Magnuson J.K."/>
            <person name="Baker S.E."/>
            <person name="Pomraning K.R."/>
        </authorList>
    </citation>
    <scope>NUCLEOTIDE SEQUENCE [LARGE SCALE GENOMIC DNA]</scope>
    <source>
        <strain evidence="5 6">Phaff 52-87</strain>
    </source>
</reference>
<accession>A0ABR1F4J4</accession>
<comment type="caution">
    <text evidence="5">The sequence shown here is derived from an EMBL/GenBank/DDBJ whole genome shotgun (WGS) entry which is preliminary data.</text>
</comment>
<dbReference type="Pfam" id="PF00106">
    <property type="entry name" value="adh_short"/>
    <property type="match status" value="1"/>
</dbReference>
<organism evidence="5 6">
    <name type="scientific">Myxozyma melibiosi</name>
    <dbReference type="NCBI Taxonomy" id="54550"/>
    <lineage>
        <taxon>Eukaryota</taxon>
        <taxon>Fungi</taxon>
        <taxon>Dikarya</taxon>
        <taxon>Ascomycota</taxon>
        <taxon>Saccharomycotina</taxon>
        <taxon>Lipomycetes</taxon>
        <taxon>Lipomycetales</taxon>
        <taxon>Lipomycetaceae</taxon>
        <taxon>Myxozyma</taxon>
    </lineage>
</organism>
<feature type="transmembrane region" description="Helical" evidence="4">
    <location>
        <begin position="7"/>
        <end position="27"/>
    </location>
</feature>
<keyword evidence="4" id="KW-1133">Transmembrane helix</keyword>
<evidence type="ECO:0000256" key="4">
    <source>
        <dbReference type="SAM" id="Phobius"/>
    </source>
</evidence>
<dbReference type="InterPro" id="IPR002347">
    <property type="entry name" value="SDR_fam"/>
</dbReference>
<gene>
    <name evidence="5" type="ORF">BZA70DRAFT_290077</name>
</gene>
<evidence type="ECO:0000313" key="5">
    <source>
        <dbReference type="EMBL" id="KAK7204759.1"/>
    </source>
</evidence>
<keyword evidence="4" id="KW-0812">Transmembrane</keyword>
<name>A0ABR1F4J4_9ASCO</name>
<dbReference type="PRINTS" id="PR00080">
    <property type="entry name" value="SDRFAMILY"/>
</dbReference>
<protein>
    <submittedName>
        <fullName evidence="5">Uncharacterized protein</fullName>
    </submittedName>
</protein>
<dbReference type="CDD" id="cd05339">
    <property type="entry name" value="17beta-HSDXI-like_SDR_c"/>
    <property type="match status" value="1"/>
</dbReference>
<dbReference type="RefSeq" id="XP_064767792.1">
    <property type="nucleotide sequence ID" value="XM_064914178.1"/>
</dbReference>
<feature type="transmembrane region" description="Helical" evidence="4">
    <location>
        <begin position="47"/>
        <end position="65"/>
    </location>
</feature>
<evidence type="ECO:0000256" key="3">
    <source>
        <dbReference type="RuleBase" id="RU000363"/>
    </source>
</evidence>
<evidence type="ECO:0000313" key="6">
    <source>
        <dbReference type="Proteomes" id="UP001498771"/>
    </source>
</evidence>
<dbReference type="PRINTS" id="PR00081">
    <property type="entry name" value="GDHRDH"/>
</dbReference>
<evidence type="ECO:0000256" key="2">
    <source>
        <dbReference type="ARBA" id="ARBA00023002"/>
    </source>
</evidence>
<dbReference type="PANTHER" id="PTHR24322:SF736">
    <property type="entry name" value="RETINOL DEHYDROGENASE 10"/>
    <property type="match status" value="1"/>
</dbReference>
<sequence>MVSIDNVVYLIIRIVLNPLVAAAVLFYSFDRSNRALNTDLEHLLPQIYAILVITYSILELIVDATRASQFDISKDVIAITGGSSGFGYELSKEFAKRKLTVAVLDVGAPKVVVEGVRYYKCDVRSSTQVKATFERVSEELGAVTVLVNNAGITRKGSVLDASLDDIKDTLDVNLLSHFYTVKAVLPSMIAAKKGYVVTVASCLGYQGPVNFAAYGASKAGLLAYHESLTFELAPNRGLKTLLIVPGQMRTGMFSDIDPPLQFFAPVVDPAALARKVVRAIEMGKSGRIASPLYVNFMPVLRAAPFWLVRIFRGLSGMDRVARDSHSD</sequence>
<proteinExistence type="inferred from homology"/>
<keyword evidence="6" id="KW-1185">Reference proteome</keyword>
<dbReference type="SUPFAM" id="SSF51735">
    <property type="entry name" value="NAD(P)-binding Rossmann-fold domains"/>
    <property type="match status" value="1"/>
</dbReference>
<dbReference type="Proteomes" id="UP001498771">
    <property type="component" value="Unassembled WGS sequence"/>
</dbReference>
<dbReference type="Gene3D" id="3.40.50.720">
    <property type="entry name" value="NAD(P)-binding Rossmann-like Domain"/>
    <property type="match status" value="1"/>
</dbReference>